<dbReference type="GO" id="GO:0005576">
    <property type="term" value="C:extracellular region"/>
    <property type="evidence" value="ECO:0007669"/>
    <property type="project" value="UniProtKB-SubCell"/>
</dbReference>
<evidence type="ECO:0000256" key="7">
    <source>
        <dbReference type="ARBA" id="ARBA00022723"/>
    </source>
</evidence>
<keyword evidence="19" id="KW-1185">Reference proteome</keyword>
<feature type="binding site" evidence="12">
    <location>
        <position position="337"/>
    </location>
    <ligand>
        <name>(2R)-2-phosphoglycerate</name>
        <dbReference type="ChEBI" id="CHEBI:58289"/>
    </ligand>
</feature>
<evidence type="ECO:0000259" key="16">
    <source>
        <dbReference type="SMART" id="SM01192"/>
    </source>
</evidence>
<evidence type="ECO:0000256" key="15">
    <source>
        <dbReference type="PIRSR" id="PIRSR001400-3"/>
    </source>
</evidence>
<feature type="binding site" evidence="14">
    <location>
        <position position="164"/>
    </location>
    <ligand>
        <name>substrate</name>
    </ligand>
</feature>
<feature type="binding site" evidence="12 15">
    <location>
        <position position="242"/>
    </location>
    <ligand>
        <name>Mg(2+)</name>
        <dbReference type="ChEBI" id="CHEBI:18420"/>
    </ligand>
</feature>
<feature type="binding site" evidence="14">
    <location>
        <begin position="364"/>
        <end position="367"/>
    </location>
    <ligand>
        <name>substrate</name>
    </ligand>
</feature>
<evidence type="ECO:0000256" key="12">
    <source>
        <dbReference type="HAMAP-Rule" id="MF_00318"/>
    </source>
</evidence>
<keyword evidence="10 12" id="KW-0456">Lyase</keyword>
<dbReference type="EMBL" id="VJND01000003">
    <property type="protein sequence ID" value="TSE26504.1"/>
    <property type="molecule type" value="Genomic_DNA"/>
</dbReference>
<feature type="binding site" evidence="14">
    <location>
        <position position="312"/>
    </location>
    <ligand>
        <name>substrate</name>
    </ligand>
</feature>
<dbReference type="GO" id="GO:0004634">
    <property type="term" value="F:phosphopyruvate hydratase activity"/>
    <property type="evidence" value="ECO:0007669"/>
    <property type="project" value="UniProtKB-UniRule"/>
</dbReference>
<evidence type="ECO:0000256" key="9">
    <source>
        <dbReference type="ARBA" id="ARBA00023152"/>
    </source>
</evidence>
<dbReference type="SFLD" id="SFLDF00002">
    <property type="entry name" value="enolase"/>
    <property type="match status" value="1"/>
</dbReference>
<feature type="active site" description="Proton acceptor" evidence="12 13">
    <location>
        <position position="337"/>
    </location>
</feature>
<dbReference type="FunFam" id="3.30.390.10:FF:000001">
    <property type="entry name" value="Enolase"/>
    <property type="match status" value="1"/>
</dbReference>
<accession>A0A554WSI8</accession>
<keyword evidence="8 12" id="KW-0460">Magnesium</keyword>
<dbReference type="CDD" id="cd03313">
    <property type="entry name" value="enolase"/>
    <property type="match status" value="1"/>
</dbReference>
<proteinExistence type="inferred from homology"/>
<dbReference type="InterPro" id="IPR029017">
    <property type="entry name" value="Enolase-like_N"/>
</dbReference>
<sequence>MSAIVDIVGREILDSRGNPTVECDVLLESGVMGRAAVPSGASTGSREAIELRDGDPSRYLGKGVLKAVEHINTEISEAVLGLDASEQAFLDKTLIELDGTENKSRLGANALLAVSMAVARAAAEESGLPLYRYFGGSAATTLPVPMMNVINGGAHANNNLDLQEFMILPVGAPSFREAIRWGAEVFHALKKIIHDRGMSTAVGDEGGFAPNVASHEAAIQLILEAIEKAGYTPGTQVALGLDCASSEFFRDGRYHLEGEGLVLSAAEWTDVLATWCDKYPIVSIEDGMAEGDWDGWALLTQRLGRQVQLVGDDLFVTNTRILKEGIAKGIANSILIKINQIGTLTETFAAIEMAKRAGYTAVISHRSGETEDSTIADIAVGTNAGQIKTGSMSRSDRMAKYNQLLRIEEDLGDVAVYPGRDAFYNLR</sequence>
<dbReference type="Proteomes" id="UP000320225">
    <property type="component" value="Unassembled WGS sequence"/>
</dbReference>
<dbReference type="Gene3D" id="3.20.20.120">
    <property type="entry name" value="Enolase-like C-terminal domain"/>
    <property type="match status" value="1"/>
</dbReference>
<feature type="binding site" evidence="14">
    <location>
        <position position="155"/>
    </location>
    <ligand>
        <name>substrate</name>
    </ligand>
</feature>
<reference evidence="18 19" key="1">
    <citation type="submission" date="2019-07" db="EMBL/GenBank/DDBJ databases">
        <title>Tepidimonas sediminis YIM 72259 draft genome.</title>
        <authorList>
            <person name="Da Costa M.S."/>
            <person name="Froufe H.J.C."/>
            <person name="Egas C."/>
            <person name="Albuquerque L."/>
        </authorList>
    </citation>
    <scope>NUCLEOTIDE SEQUENCE [LARGE SCALE GENOMIC DNA]</scope>
    <source>
        <strain evidence="18 19">YIM 72259</strain>
    </source>
</reference>
<feature type="binding site" evidence="12">
    <location>
        <position position="366"/>
    </location>
    <ligand>
        <name>(2R)-2-phosphoglycerate</name>
        <dbReference type="ChEBI" id="CHEBI:58289"/>
    </ligand>
</feature>
<dbReference type="SUPFAM" id="SSF51604">
    <property type="entry name" value="Enolase C-terminal domain-like"/>
    <property type="match status" value="1"/>
</dbReference>
<feature type="domain" description="Enolase C-terminal TIM barrel" evidence="16">
    <location>
        <begin position="139"/>
        <end position="425"/>
    </location>
</feature>
<dbReference type="SUPFAM" id="SSF54826">
    <property type="entry name" value="Enolase N-terminal domain-like"/>
    <property type="match status" value="1"/>
</dbReference>
<feature type="binding site" evidence="12">
    <location>
        <position position="388"/>
    </location>
    <ligand>
        <name>(2R)-2-phosphoglycerate</name>
        <dbReference type="ChEBI" id="CHEBI:58289"/>
    </ligand>
</feature>
<evidence type="ECO:0000256" key="11">
    <source>
        <dbReference type="ARBA" id="ARBA00045763"/>
    </source>
</evidence>
<dbReference type="PRINTS" id="PR00148">
    <property type="entry name" value="ENOLASE"/>
</dbReference>
<dbReference type="UniPathway" id="UPA00109">
    <property type="reaction ID" value="UER00187"/>
</dbReference>
<dbReference type="GO" id="GO:0006096">
    <property type="term" value="P:glycolytic process"/>
    <property type="evidence" value="ECO:0007669"/>
    <property type="project" value="UniProtKB-UniRule"/>
</dbReference>
<dbReference type="PROSITE" id="PS00164">
    <property type="entry name" value="ENOLASE"/>
    <property type="match status" value="1"/>
</dbReference>
<keyword evidence="5 12" id="KW-0963">Cytoplasm</keyword>
<evidence type="ECO:0000256" key="1">
    <source>
        <dbReference type="ARBA" id="ARBA00005031"/>
    </source>
</evidence>
<gene>
    <name evidence="12 18" type="primary">eno</name>
    <name evidence="18" type="ORF">Tsedi_00808</name>
</gene>
<evidence type="ECO:0000256" key="8">
    <source>
        <dbReference type="ARBA" id="ARBA00022842"/>
    </source>
</evidence>
<dbReference type="RefSeq" id="WP_143893856.1">
    <property type="nucleotide sequence ID" value="NZ_VJND01000003.1"/>
</dbReference>
<protein>
    <recommendedName>
        <fullName evidence="4 12">Enolase</fullName>
        <ecNumber evidence="3 12">4.2.1.11</ecNumber>
    </recommendedName>
    <alternativeName>
        <fullName evidence="12">2-phospho-D-glycerate hydro-lyase</fullName>
    </alternativeName>
    <alternativeName>
        <fullName evidence="12">2-phosphoglycerate dehydratase</fullName>
    </alternativeName>
</protein>
<keyword evidence="7 12" id="KW-0479">Metal-binding</keyword>
<keyword evidence="9 12" id="KW-0324">Glycolysis</keyword>
<dbReference type="InterPro" id="IPR036849">
    <property type="entry name" value="Enolase-like_C_sf"/>
</dbReference>
<feature type="binding site" evidence="14">
    <location>
        <position position="388"/>
    </location>
    <ligand>
        <name>substrate</name>
    </ligand>
</feature>
<dbReference type="Gene3D" id="3.30.390.10">
    <property type="entry name" value="Enolase-like, N-terminal domain"/>
    <property type="match status" value="1"/>
</dbReference>
<dbReference type="GO" id="GO:0000287">
    <property type="term" value="F:magnesium ion binding"/>
    <property type="evidence" value="ECO:0007669"/>
    <property type="project" value="UniProtKB-UniRule"/>
</dbReference>
<dbReference type="PIRSF" id="PIRSF001400">
    <property type="entry name" value="Enolase"/>
    <property type="match status" value="1"/>
</dbReference>
<dbReference type="AlphaFoldDB" id="A0A554WSI8"/>
<evidence type="ECO:0000256" key="3">
    <source>
        <dbReference type="ARBA" id="ARBA00012058"/>
    </source>
</evidence>
<evidence type="ECO:0000256" key="4">
    <source>
        <dbReference type="ARBA" id="ARBA00017068"/>
    </source>
</evidence>
<evidence type="ECO:0000256" key="13">
    <source>
        <dbReference type="PIRSR" id="PIRSR001400-1"/>
    </source>
</evidence>
<dbReference type="OrthoDB" id="9804716at2"/>
<evidence type="ECO:0000313" key="19">
    <source>
        <dbReference type="Proteomes" id="UP000320225"/>
    </source>
</evidence>
<dbReference type="GO" id="GO:0009986">
    <property type="term" value="C:cell surface"/>
    <property type="evidence" value="ECO:0007669"/>
    <property type="project" value="UniProtKB-SubCell"/>
</dbReference>
<feature type="binding site" evidence="12 15">
    <location>
        <position position="285"/>
    </location>
    <ligand>
        <name>Mg(2+)</name>
        <dbReference type="ChEBI" id="CHEBI:18420"/>
    </ligand>
</feature>
<evidence type="ECO:0000259" key="17">
    <source>
        <dbReference type="SMART" id="SM01193"/>
    </source>
</evidence>
<evidence type="ECO:0000313" key="18">
    <source>
        <dbReference type="EMBL" id="TSE26504.1"/>
    </source>
</evidence>
<comment type="caution">
    <text evidence="18">The sequence shown here is derived from an EMBL/GenBank/DDBJ whole genome shotgun (WGS) entry which is preliminary data.</text>
</comment>
<evidence type="ECO:0000256" key="10">
    <source>
        <dbReference type="ARBA" id="ARBA00023239"/>
    </source>
</evidence>
<comment type="pathway">
    <text evidence="1 12">Carbohydrate degradation; glycolysis; pyruvate from D-glyceraldehyde 3-phosphate: step 4/5.</text>
</comment>
<feature type="binding site" evidence="14">
    <location>
        <position position="285"/>
    </location>
    <ligand>
        <name>substrate</name>
    </ligand>
</feature>
<dbReference type="FunFam" id="3.20.20.120:FF:000001">
    <property type="entry name" value="Enolase"/>
    <property type="match status" value="1"/>
</dbReference>
<dbReference type="EC" id="4.2.1.11" evidence="3 12"/>
<feature type="binding site" evidence="12 15">
    <location>
        <position position="312"/>
    </location>
    <ligand>
        <name>Mg(2+)</name>
        <dbReference type="ChEBI" id="CHEBI:18420"/>
    </ligand>
</feature>
<comment type="cofactor">
    <cofactor evidence="12">
        <name>Mg(2+)</name>
        <dbReference type="ChEBI" id="CHEBI:18420"/>
    </cofactor>
    <text evidence="12">Binds a second Mg(2+) ion via substrate during catalysis.</text>
</comment>
<dbReference type="NCBIfam" id="TIGR01060">
    <property type="entry name" value="eno"/>
    <property type="match status" value="1"/>
</dbReference>
<evidence type="ECO:0000256" key="5">
    <source>
        <dbReference type="ARBA" id="ARBA00022490"/>
    </source>
</evidence>
<keyword evidence="6 12" id="KW-0964">Secreted</keyword>
<dbReference type="SMART" id="SM01193">
    <property type="entry name" value="Enolase_N"/>
    <property type="match status" value="1"/>
</dbReference>
<feature type="domain" description="Enolase N-terminal" evidence="17">
    <location>
        <begin position="4"/>
        <end position="134"/>
    </location>
</feature>
<dbReference type="InterPro" id="IPR020811">
    <property type="entry name" value="Enolase_N"/>
</dbReference>
<comment type="function">
    <text evidence="11 12">Catalyzes the reversible conversion of 2-phosphoglycerate (2-PG) into phosphoenolpyruvate (PEP). It is essential for the degradation of carbohydrates via glycolysis.</text>
</comment>
<dbReference type="PANTHER" id="PTHR11902">
    <property type="entry name" value="ENOLASE"/>
    <property type="match status" value="1"/>
</dbReference>
<dbReference type="InterPro" id="IPR020809">
    <property type="entry name" value="Enolase_CS"/>
</dbReference>
<evidence type="ECO:0000256" key="6">
    <source>
        <dbReference type="ARBA" id="ARBA00022525"/>
    </source>
</evidence>
<comment type="subcellular location">
    <subcellularLocation>
        <location evidence="12">Cytoplasm</location>
    </subcellularLocation>
    <subcellularLocation>
        <location evidence="12">Secreted</location>
    </subcellularLocation>
    <subcellularLocation>
        <location evidence="12">Cell surface</location>
    </subcellularLocation>
    <text evidence="12">Fractions of enolase are present in both the cytoplasm and on the cell surface.</text>
</comment>
<evidence type="ECO:0000256" key="2">
    <source>
        <dbReference type="ARBA" id="ARBA00009604"/>
    </source>
</evidence>
<dbReference type="InterPro" id="IPR000941">
    <property type="entry name" value="Enolase"/>
</dbReference>
<evidence type="ECO:0000256" key="14">
    <source>
        <dbReference type="PIRSR" id="PIRSR001400-2"/>
    </source>
</evidence>
<dbReference type="HAMAP" id="MF_00318">
    <property type="entry name" value="Enolase"/>
    <property type="match status" value="1"/>
</dbReference>
<dbReference type="SMART" id="SM01192">
    <property type="entry name" value="Enolase_C"/>
    <property type="match status" value="1"/>
</dbReference>
<feature type="active site" description="Proton donor" evidence="12 13">
    <location>
        <position position="205"/>
    </location>
</feature>
<comment type="similarity">
    <text evidence="2 12">Belongs to the enolase family.</text>
</comment>
<feature type="binding site" evidence="12">
    <location>
        <position position="163"/>
    </location>
    <ligand>
        <name>(2R)-2-phosphoglycerate</name>
        <dbReference type="ChEBI" id="CHEBI:58289"/>
    </ligand>
</feature>
<organism evidence="18 19">
    <name type="scientific">Tepidimonas sediminis</name>
    <dbReference type="NCBI Taxonomy" id="2588941"/>
    <lineage>
        <taxon>Bacteria</taxon>
        <taxon>Pseudomonadati</taxon>
        <taxon>Pseudomonadota</taxon>
        <taxon>Betaproteobacteria</taxon>
        <taxon>Burkholderiales</taxon>
        <taxon>Tepidimonas</taxon>
    </lineage>
</organism>
<comment type="catalytic activity">
    <reaction evidence="12">
        <text>(2R)-2-phosphoglycerate = phosphoenolpyruvate + H2O</text>
        <dbReference type="Rhea" id="RHEA:10164"/>
        <dbReference type="ChEBI" id="CHEBI:15377"/>
        <dbReference type="ChEBI" id="CHEBI:58289"/>
        <dbReference type="ChEBI" id="CHEBI:58702"/>
        <dbReference type="EC" id="4.2.1.11"/>
    </reaction>
</comment>
<dbReference type="Pfam" id="PF03952">
    <property type="entry name" value="Enolase_N"/>
    <property type="match status" value="1"/>
</dbReference>
<name>A0A554WSI8_9BURK</name>
<comment type="cofactor">
    <cofactor evidence="15">
        <name>Mg(2+)</name>
        <dbReference type="ChEBI" id="CHEBI:18420"/>
    </cofactor>
    <text evidence="15">Mg(2+) is required for catalysis and for stabilizing the dimer.</text>
</comment>
<dbReference type="GO" id="GO:0000015">
    <property type="term" value="C:phosphopyruvate hydratase complex"/>
    <property type="evidence" value="ECO:0007669"/>
    <property type="project" value="InterPro"/>
</dbReference>
<dbReference type="PANTHER" id="PTHR11902:SF1">
    <property type="entry name" value="ENOLASE"/>
    <property type="match status" value="1"/>
</dbReference>
<feature type="binding site" evidence="12">
    <location>
        <position position="367"/>
    </location>
    <ligand>
        <name>(2R)-2-phosphoglycerate</name>
        <dbReference type="ChEBI" id="CHEBI:58289"/>
    </ligand>
</feature>
<dbReference type="InterPro" id="IPR020810">
    <property type="entry name" value="Enolase_C"/>
</dbReference>
<dbReference type="Pfam" id="PF00113">
    <property type="entry name" value="Enolase_C"/>
    <property type="match status" value="1"/>
</dbReference>
<dbReference type="SFLD" id="SFLDG00178">
    <property type="entry name" value="enolase"/>
    <property type="match status" value="1"/>
</dbReference>
<dbReference type="SFLD" id="SFLDS00001">
    <property type="entry name" value="Enolase"/>
    <property type="match status" value="1"/>
</dbReference>